<gene>
    <name evidence="1" type="ORF">COJ15_31035</name>
</gene>
<dbReference type="Proteomes" id="UP000224003">
    <property type="component" value="Unassembled WGS sequence"/>
</dbReference>
<reference evidence="1 2" key="1">
    <citation type="submission" date="2017-09" db="EMBL/GenBank/DDBJ databases">
        <title>Large-scale bioinformatics analysis of Bacillus genomes uncovers conserved roles of natural products in bacterial physiology.</title>
        <authorList>
            <consortium name="Agbiome Team Llc"/>
            <person name="Bleich R.M."/>
            <person name="Grubbs K.J."/>
            <person name="Santa Maria K.C."/>
            <person name="Allen S.E."/>
            <person name="Farag S."/>
            <person name="Shank E.A."/>
            <person name="Bowers A."/>
        </authorList>
    </citation>
    <scope>NUCLEOTIDE SEQUENCE [LARGE SCALE GENOMIC DNA]</scope>
    <source>
        <strain evidence="1 2">AFS085496</strain>
    </source>
</reference>
<organism evidence="1 2">
    <name type="scientific">Bacillus thuringiensis</name>
    <dbReference type="NCBI Taxonomy" id="1428"/>
    <lineage>
        <taxon>Bacteria</taxon>
        <taxon>Bacillati</taxon>
        <taxon>Bacillota</taxon>
        <taxon>Bacilli</taxon>
        <taxon>Bacillales</taxon>
        <taxon>Bacillaceae</taxon>
        <taxon>Bacillus</taxon>
        <taxon>Bacillus cereus group</taxon>
    </lineage>
</organism>
<evidence type="ECO:0000313" key="1">
    <source>
        <dbReference type="EMBL" id="PFJ30242.1"/>
    </source>
</evidence>
<evidence type="ECO:0000313" key="2">
    <source>
        <dbReference type="Proteomes" id="UP000224003"/>
    </source>
</evidence>
<protein>
    <submittedName>
        <fullName evidence="1">Uncharacterized protein</fullName>
    </submittedName>
</protein>
<sequence length="119" mass="14177">MIASSIYEKYEYLVDNIYKECLDNGYDKQGAAGKLKYELEPMATKVEEKICLYFELCYLYAKEDLLDSFLHAYESLRRTSINKDLFSFINVKNERNVHYKNLILKRNKIVGYEKTYIVK</sequence>
<dbReference type="EMBL" id="NUVX01000075">
    <property type="protein sequence ID" value="PFJ30242.1"/>
    <property type="molecule type" value="Genomic_DNA"/>
</dbReference>
<proteinExistence type="predicted"/>
<name>A0A9X6ZQ94_BACTU</name>
<dbReference type="RefSeq" id="WP_098517557.1">
    <property type="nucleotide sequence ID" value="NZ_NUVX01000075.1"/>
</dbReference>
<comment type="caution">
    <text evidence="1">The sequence shown here is derived from an EMBL/GenBank/DDBJ whole genome shotgun (WGS) entry which is preliminary data.</text>
</comment>
<dbReference type="AlphaFoldDB" id="A0A9X6ZQ94"/>
<accession>A0A9X6ZQ94</accession>